<feature type="compositionally biased region" description="Polar residues" evidence="1">
    <location>
        <begin position="361"/>
        <end position="379"/>
    </location>
</feature>
<feature type="compositionally biased region" description="Basic residues" evidence="1">
    <location>
        <begin position="396"/>
        <end position="405"/>
    </location>
</feature>
<feature type="region of interest" description="Disordered" evidence="1">
    <location>
        <begin position="131"/>
        <end position="220"/>
    </location>
</feature>
<reference evidence="2" key="1">
    <citation type="journal article" date="2021" name="Mol. Ecol. Resour.">
        <title>Apolygus lucorum genome provides insights into omnivorousness and mesophyll feeding.</title>
        <authorList>
            <person name="Liu Y."/>
            <person name="Liu H."/>
            <person name="Wang H."/>
            <person name="Huang T."/>
            <person name="Liu B."/>
            <person name="Yang B."/>
            <person name="Yin L."/>
            <person name="Li B."/>
            <person name="Zhang Y."/>
            <person name="Zhang S."/>
            <person name="Jiang F."/>
            <person name="Zhang X."/>
            <person name="Ren Y."/>
            <person name="Wang B."/>
            <person name="Wang S."/>
            <person name="Lu Y."/>
            <person name="Wu K."/>
            <person name="Fan W."/>
            <person name="Wang G."/>
        </authorList>
    </citation>
    <scope>NUCLEOTIDE SEQUENCE</scope>
    <source>
        <strain evidence="2">12Hb</strain>
    </source>
</reference>
<comment type="caution">
    <text evidence="2">The sequence shown here is derived from an EMBL/GenBank/DDBJ whole genome shotgun (WGS) entry which is preliminary data.</text>
</comment>
<protein>
    <recommendedName>
        <fullName evidence="4">Zinc finger PHD-type domain-containing protein</fullName>
    </recommendedName>
</protein>
<feature type="compositionally biased region" description="Acidic residues" evidence="1">
    <location>
        <begin position="164"/>
        <end position="181"/>
    </location>
</feature>
<keyword evidence="3" id="KW-1185">Reference proteome</keyword>
<feature type="region of interest" description="Disordered" evidence="1">
    <location>
        <begin position="317"/>
        <end position="462"/>
    </location>
</feature>
<evidence type="ECO:0000313" key="3">
    <source>
        <dbReference type="Proteomes" id="UP000466442"/>
    </source>
</evidence>
<dbReference type="OrthoDB" id="4327074at2759"/>
<evidence type="ECO:0000256" key="1">
    <source>
        <dbReference type="SAM" id="MobiDB-lite"/>
    </source>
</evidence>
<feature type="compositionally biased region" description="Basic residues" evidence="1">
    <location>
        <begin position="424"/>
        <end position="439"/>
    </location>
</feature>
<dbReference type="EMBL" id="WIXP02000006">
    <property type="protein sequence ID" value="KAF6210076.1"/>
    <property type="molecule type" value="Genomic_DNA"/>
</dbReference>
<feature type="compositionally biased region" description="Polar residues" evidence="1">
    <location>
        <begin position="329"/>
        <end position="339"/>
    </location>
</feature>
<feature type="compositionally biased region" description="Basic and acidic residues" evidence="1">
    <location>
        <begin position="412"/>
        <end position="423"/>
    </location>
</feature>
<evidence type="ECO:0000313" key="2">
    <source>
        <dbReference type="EMBL" id="KAF6210076.1"/>
    </source>
</evidence>
<proteinExistence type="predicted"/>
<evidence type="ECO:0008006" key="4">
    <source>
        <dbReference type="Google" id="ProtNLM"/>
    </source>
</evidence>
<feature type="compositionally biased region" description="Basic residues" evidence="1">
    <location>
        <begin position="446"/>
        <end position="460"/>
    </location>
</feature>
<gene>
    <name evidence="2" type="ORF">GE061_015832</name>
</gene>
<dbReference type="Proteomes" id="UP000466442">
    <property type="component" value="Unassembled WGS sequence"/>
</dbReference>
<dbReference type="CDD" id="cd15517">
    <property type="entry name" value="PHD_TCF19_like"/>
    <property type="match status" value="1"/>
</dbReference>
<feature type="compositionally biased region" description="Low complexity" evidence="1">
    <location>
        <begin position="345"/>
        <end position="360"/>
    </location>
</feature>
<organism evidence="2 3">
    <name type="scientific">Apolygus lucorum</name>
    <name type="common">Small green plant bug</name>
    <name type="synonym">Lygocoris lucorum</name>
    <dbReference type="NCBI Taxonomy" id="248454"/>
    <lineage>
        <taxon>Eukaryota</taxon>
        <taxon>Metazoa</taxon>
        <taxon>Ecdysozoa</taxon>
        <taxon>Arthropoda</taxon>
        <taxon>Hexapoda</taxon>
        <taxon>Insecta</taxon>
        <taxon>Pterygota</taxon>
        <taxon>Neoptera</taxon>
        <taxon>Paraneoptera</taxon>
        <taxon>Hemiptera</taxon>
        <taxon>Heteroptera</taxon>
        <taxon>Panheteroptera</taxon>
        <taxon>Cimicomorpha</taxon>
        <taxon>Miridae</taxon>
        <taxon>Mirini</taxon>
        <taxon>Apolygus</taxon>
    </lineage>
</organism>
<sequence length="527" mass="59387">MHPRLQFLEGLKKQLSRRNNTEEDIPLEEKTESNKRLDGVSALLKYYTTASTLLKLNSEALEGTVEVQELWTPPVYHEVNKNNPPDVFTLPMDQPGQSGSASSIGKEPLRTPVTNIDLAVATHDNISIASEAPESPIKCQISEGSPSSYIDSDATENDPHFEDVLDDYIDSPSSEELDEEVGKERKKQHVEREENDTKNTSPENENPQKKRRRKVANPKSWIDNIAKKKEELCIKVVKVCQENPFVFQYKTSYQAEIFEIVDTCWSKLKRRNTRASNDLSVEERKEKLKNWTVKKAYNGRIPIAENKKKDLKYLQRGPQDPANLADMAENNTVASSPTRQEVIISPEPLAAANPNPESPLIASSIQNPLPSTSGMSMFSISPLDVRPFPQAPQRKSGGKSRRRKSCILTDTPNKKQLEEEKAKREAKKKKKNPPPKARKTLFDKKKTVKSKQGKGNKQKKAFCQSSSDEEDAMCIVCTENFSASRPGESWISCIQCHMWAHEECTPGNSIYVCHHCDSPYDGESDSD</sequence>
<dbReference type="AlphaFoldDB" id="A0A8S9XPX6"/>
<name>A0A8S9XPX6_APOLU</name>
<accession>A0A8S9XPX6</accession>